<reference evidence="2 3" key="1">
    <citation type="submission" date="2020-03" db="EMBL/GenBank/DDBJ databases">
        <title>Alteromonas ponticola sp. nov., isolated from seawater.</title>
        <authorList>
            <person name="Yoon J.-H."/>
            <person name="Kim Y.-O."/>
        </authorList>
    </citation>
    <scope>NUCLEOTIDE SEQUENCE [LARGE SCALE GENOMIC DNA]</scope>
    <source>
        <strain evidence="2 3">MYP5</strain>
    </source>
</reference>
<evidence type="ECO:0000259" key="1">
    <source>
        <dbReference type="Pfam" id="PF01979"/>
    </source>
</evidence>
<dbReference type="PANTHER" id="PTHR43135">
    <property type="entry name" value="ALPHA-D-RIBOSE 1-METHYLPHOSPHONATE 5-TRIPHOSPHATE DIPHOSPHATASE"/>
    <property type="match status" value="1"/>
</dbReference>
<dbReference type="RefSeq" id="WP_169209852.1">
    <property type="nucleotide sequence ID" value="NZ_JAATNW010000002.1"/>
</dbReference>
<dbReference type="EMBL" id="JAATNW010000002">
    <property type="protein sequence ID" value="NMH59293.1"/>
    <property type="molecule type" value="Genomic_DNA"/>
</dbReference>
<dbReference type="Gene3D" id="3.30.110.90">
    <property type="entry name" value="Amidohydrolase"/>
    <property type="match status" value="1"/>
</dbReference>
<evidence type="ECO:0000313" key="2">
    <source>
        <dbReference type="EMBL" id="NMH59293.1"/>
    </source>
</evidence>
<accession>A0ABX1R217</accession>
<dbReference type="Pfam" id="PF01979">
    <property type="entry name" value="Amidohydro_1"/>
    <property type="match status" value="1"/>
</dbReference>
<protein>
    <submittedName>
        <fullName evidence="2">Amidohydrolase family protein</fullName>
    </submittedName>
</protein>
<dbReference type="InterPro" id="IPR051781">
    <property type="entry name" value="Metallo-dep_Hydrolase"/>
</dbReference>
<dbReference type="Gene3D" id="3.20.20.140">
    <property type="entry name" value="Metal-dependent hydrolases"/>
    <property type="match status" value="1"/>
</dbReference>
<evidence type="ECO:0000313" key="3">
    <source>
        <dbReference type="Proteomes" id="UP000709336"/>
    </source>
</evidence>
<keyword evidence="3" id="KW-1185">Reference proteome</keyword>
<comment type="caution">
    <text evidence="2">The sequence shown here is derived from an EMBL/GenBank/DDBJ whole genome shotgun (WGS) entry which is preliminary data.</text>
</comment>
<dbReference type="Gene3D" id="2.30.40.10">
    <property type="entry name" value="Urease, subunit C, domain 1"/>
    <property type="match status" value="2"/>
</dbReference>
<dbReference type="PANTHER" id="PTHR43135:SF3">
    <property type="entry name" value="ALPHA-D-RIBOSE 1-METHYLPHOSPHONATE 5-TRIPHOSPHATE DIPHOSPHATASE"/>
    <property type="match status" value="1"/>
</dbReference>
<proteinExistence type="predicted"/>
<dbReference type="InterPro" id="IPR032466">
    <property type="entry name" value="Metal_Hydrolase"/>
</dbReference>
<dbReference type="InterPro" id="IPR011059">
    <property type="entry name" value="Metal-dep_hydrolase_composite"/>
</dbReference>
<dbReference type="SUPFAM" id="SSF51556">
    <property type="entry name" value="Metallo-dependent hydrolases"/>
    <property type="match status" value="1"/>
</dbReference>
<gene>
    <name evidence="2" type="ORF">HCJ96_04570</name>
</gene>
<dbReference type="Proteomes" id="UP000709336">
    <property type="component" value="Unassembled WGS sequence"/>
</dbReference>
<name>A0ABX1R217_9ALTE</name>
<organism evidence="2 3">
    <name type="scientific">Alteromonas ponticola</name>
    <dbReference type="NCBI Taxonomy" id="2720613"/>
    <lineage>
        <taxon>Bacteria</taxon>
        <taxon>Pseudomonadati</taxon>
        <taxon>Pseudomonadota</taxon>
        <taxon>Gammaproteobacteria</taxon>
        <taxon>Alteromonadales</taxon>
        <taxon>Alteromonadaceae</taxon>
        <taxon>Alteromonas/Salinimonas group</taxon>
        <taxon>Alteromonas</taxon>
    </lineage>
</organism>
<dbReference type="SUPFAM" id="SSF51338">
    <property type="entry name" value="Composite domain of metallo-dependent hydrolases"/>
    <property type="match status" value="1"/>
</dbReference>
<dbReference type="InterPro" id="IPR006680">
    <property type="entry name" value="Amidohydro-rel"/>
</dbReference>
<dbReference type="Gene3D" id="1.20.58.520">
    <property type="entry name" value="Amidohydrolase"/>
    <property type="match status" value="1"/>
</dbReference>
<sequence>MFKVNRLIVILALGTLQLVNANELIIEDVTIISSHLDSAKANQFVRVINDRIVSVSSEPLSPRSENATRVEGKGKFLTYGLMDSHVHVGSIPGIGFIDSEKAKQHPELVSAYLEQQPKSFLYYGITQVLNLGASHGKEIFTQDAIHPDFFSCQPIPVVGGYPDLDAEHTLMHSDFFIIEPRINDSLPASKPPSEHTPQTVVARIAKTGTNCIKLYFEDGFGAASDWPMLLDKTVASVREEATKHGLQLIAHANAIDMYQHALKHKVDVFAHGLWNWQWPEDKGAPPVAETLDKLMAEKAAYMPTIQVMQALKDMFAVELASQEERALVLPKPLLLWFETAAGRWFKSELESDFPDGMDASEIYTIFEYGYNRALQSTHYLAEANYPLLLASDFPSSPSYAAAPGLSTYHELLNMKKAGMSLKMILDAATINGPRQFNMAADYGTIEQGKVANLLLLNTNPLTNVEAWQDIELVILRGSAVERNSLTVK</sequence>
<feature type="domain" description="Amidohydrolase-related" evidence="1">
    <location>
        <begin position="411"/>
        <end position="479"/>
    </location>
</feature>